<feature type="domain" description="CDT1 Geminin-binding" evidence="4">
    <location>
        <begin position="75"/>
        <end position="215"/>
    </location>
</feature>
<evidence type="ECO:0000259" key="4">
    <source>
        <dbReference type="SMART" id="SM01075"/>
    </source>
</evidence>
<dbReference type="PANTHER" id="PTHR28637">
    <property type="entry name" value="DNA REPLICATION FACTOR CDT1"/>
    <property type="match status" value="1"/>
</dbReference>
<feature type="compositionally biased region" description="Polar residues" evidence="3">
    <location>
        <begin position="554"/>
        <end position="576"/>
    </location>
</feature>
<gene>
    <name evidence="6" type="primary">LOC112275316</name>
    <name evidence="5" type="ORF">PHYPA_027271</name>
</gene>
<comment type="similarity">
    <text evidence="1">Belongs to the Cdt1 family.</text>
</comment>
<dbReference type="OMA" id="TICASLE"/>
<dbReference type="InterPro" id="IPR045173">
    <property type="entry name" value="Cdt1"/>
</dbReference>
<dbReference type="GO" id="GO:0003677">
    <property type="term" value="F:DNA binding"/>
    <property type="evidence" value="ECO:0000318"/>
    <property type="project" value="GO_Central"/>
</dbReference>
<dbReference type="EMBL" id="ABEU02000022">
    <property type="protein sequence ID" value="PNR30955.1"/>
    <property type="molecule type" value="Genomic_DNA"/>
</dbReference>
<dbReference type="InterPro" id="IPR032054">
    <property type="entry name" value="Cdt1_C"/>
</dbReference>
<dbReference type="OrthoDB" id="341730at2759"/>
<dbReference type="AlphaFoldDB" id="A9SP42"/>
<reference evidence="6" key="3">
    <citation type="submission" date="2020-12" db="UniProtKB">
        <authorList>
            <consortium name="EnsemblPlants"/>
        </authorList>
    </citation>
    <scope>IDENTIFICATION</scope>
</reference>
<evidence type="ECO:0000256" key="2">
    <source>
        <dbReference type="ARBA" id="ARBA00023306"/>
    </source>
</evidence>
<dbReference type="GO" id="GO:0070182">
    <property type="term" value="F:DNA polymerase binding"/>
    <property type="evidence" value="ECO:0000318"/>
    <property type="project" value="GO_Central"/>
</dbReference>
<keyword evidence="7" id="KW-1185">Reference proteome</keyword>
<feature type="compositionally biased region" description="Low complexity" evidence="3">
    <location>
        <begin position="633"/>
        <end position="643"/>
    </location>
</feature>
<reference evidence="5 7" key="2">
    <citation type="journal article" date="2018" name="Plant J.">
        <title>The Physcomitrella patens chromosome-scale assembly reveals moss genome structure and evolution.</title>
        <authorList>
            <person name="Lang D."/>
            <person name="Ullrich K.K."/>
            <person name="Murat F."/>
            <person name="Fuchs J."/>
            <person name="Jenkins J."/>
            <person name="Haas F.B."/>
            <person name="Piednoel M."/>
            <person name="Gundlach H."/>
            <person name="Van Bel M."/>
            <person name="Meyberg R."/>
            <person name="Vives C."/>
            <person name="Morata J."/>
            <person name="Symeonidi A."/>
            <person name="Hiss M."/>
            <person name="Muchero W."/>
            <person name="Kamisugi Y."/>
            <person name="Saleh O."/>
            <person name="Blanc G."/>
            <person name="Decker E.L."/>
            <person name="van Gessel N."/>
            <person name="Grimwood J."/>
            <person name="Hayes R.D."/>
            <person name="Graham S.W."/>
            <person name="Gunter L.E."/>
            <person name="McDaniel S.F."/>
            <person name="Hoernstein S.N.W."/>
            <person name="Larsson A."/>
            <person name="Li F.W."/>
            <person name="Perroud P.F."/>
            <person name="Phillips J."/>
            <person name="Ranjan P."/>
            <person name="Rokshar D.S."/>
            <person name="Rothfels C.J."/>
            <person name="Schneider L."/>
            <person name="Shu S."/>
            <person name="Stevenson D.W."/>
            <person name="Thummler F."/>
            <person name="Tillich M."/>
            <person name="Villarreal Aguilar J.C."/>
            <person name="Widiez T."/>
            <person name="Wong G.K."/>
            <person name="Wymore A."/>
            <person name="Zhang Y."/>
            <person name="Zimmer A.D."/>
            <person name="Quatrano R.S."/>
            <person name="Mayer K.F.X."/>
            <person name="Goodstein D."/>
            <person name="Casacuberta J.M."/>
            <person name="Vandepoele K."/>
            <person name="Reski R."/>
            <person name="Cuming A.C."/>
            <person name="Tuskan G.A."/>
            <person name="Maumus F."/>
            <person name="Salse J."/>
            <person name="Schmutz J."/>
            <person name="Rensing S.A."/>
        </authorList>
    </citation>
    <scope>NUCLEOTIDE SEQUENCE [LARGE SCALE GENOMIC DNA]</scope>
    <source>
        <strain evidence="6 7">cv. Gransden 2004</strain>
    </source>
</reference>
<feature type="region of interest" description="Disordered" evidence="3">
    <location>
        <begin position="548"/>
        <end position="647"/>
    </location>
</feature>
<dbReference type="HOGENOM" id="CLU_019960_0_0_1"/>
<dbReference type="CDD" id="cd08767">
    <property type="entry name" value="Cdt1_c"/>
    <property type="match status" value="1"/>
</dbReference>
<dbReference type="GO" id="GO:0030174">
    <property type="term" value="P:regulation of DNA-templated DNA replication initiation"/>
    <property type="evidence" value="ECO:0000318"/>
    <property type="project" value="GO_Central"/>
</dbReference>
<evidence type="ECO:0000256" key="3">
    <source>
        <dbReference type="SAM" id="MobiDB-lite"/>
    </source>
</evidence>
<sequence length="788" mass="86723">MVSTMSTLQSRLPREMPVRIDVEKSRRGILAFRSQKLEFVDAKVTGKGDVATRKRKSDTPDEVYLSLPKKTPAHLPEKFALLESFYEGVEAAVSLLGIRCQLCTFQAVCATVEATTKRRFLQKHLAQIKHILPEAVDLEYVRLYDQESYTRKWELKIALLPMPAEETEPIRDGKCTSKKPKIESVQRRRVFHTRLARFAVTHSEDDDIPAHPMPERPFNGNSTFKRGFTDMPVAMTCIPMGINITAHRVVVPESTSGSPQYSASFKSGFLQKAGNGLGSFIRGDEAGLQESTEVSHVLNSTLPMPINRTSHRDVHNFAKKPLGTPHLEPSFKAFFSIKSRSAITEVADENYDDPILAANTPNSSQTLSPVKRRHVSLQEEVEIVAAVEPQTPVKIARTCGTPARLIGSKFESPIRQCHHSTVAKLHFSTRSSSTSLSQPDSCCTLGSAVEPSVSKDISISWDVRTPVHVSNAAEQCSPEEEESFLLKTPVKSTIPARSFRSPASVTPTLQYTPCTPHNNERGCSSIYVSYHAGEPEGACPEGFKSPAATPVKGGSTSRSLNFSSPKSIPFSKTSGFPRSPSPHTPSPDVPSTPGLRTPVNSSRTSRFRNKQATKLNLGPIFARTSDEDASADSGGTHTGSGTSLPKKSLCFTSEVSQADMLMIQGIPSKLVNSVLREELRVAEENRDDVVALRRHQQMKAGITLLFDQLRLIVQSSNKSVFPCKKLLSKLVSSNTEMTDRTEVEVRLNLLMELAPEWISAKPSLAGDTLYRIDKNADVMGVRKRLCSV</sequence>
<proteinExistence type="inferred from homology"/>
<dbReference type="Gene3D" id="1.10.10.1420">
    <property type="entry name" value="DNA replication factor Cdt1, C-terminal WH domain"/>
    <property type="match status" value="1"/>
</dbReference>
<dbReference type="InterPro" id="IPR014939">
    <property type="entry name" value="CDT1_Gemini-bd-like"/>
</dbReference>
<dbReference type="FunFam" id="1.10.10.1420:FF:000005">
    <property type="entry name" value="DNA replication factor Cdt1, putative"/>
    <property type="match status" value="1"/>
</dbReference>
<dbReference type="EnsemblPlants" id="Pp3c22_17580V3.1">
    <property type="protein sequence ID" value="Pp3c22_17580V3.1"/>
    <property type="gene ID" value="Pp3c22_17580"/>
</dbReference>
<dbReference type="Gramene" id="Pp3c22_17580V3.2">
    <property type="protein sequence ID" value="Pp3c22_17580V3.2"/>
    <property type="gene ID" value="Pp3c22_17580"/>
</dbReference>
<dbReference type="GO" id="GO:0005634">
    <property type="term" value="C:nucleus"/>
    <property type="evidence" value="ECO:0000318"/>
    <property type="project" value="GO_Central"/>
</dbReference>
<dbReference type="CDD" id="cd08674">
    <property type="entry name" value="Cdt1_m"/>
    <property type="match status" value="1"/>
</dbReference>
<dbReference type="STRING" id="3218.A9SP42"/>
<dbReference type="EnsemblPlants" id="Pp3c22_17580V3.2">
    <property type="protein sequence ID" value="Pp3c22_17580V3.2"/>
    <property type="gene ID" value="Pp3c22_17580"/>
</dbReference>
<accession>A9SP42</accession>
<dbReference type="Gramene" id="Pp3c22_17580V3.1">
    <property type="protein sequence ID" value="Pp3c22_17580V3.1"/>
    <property type="gene ID" value="Pp3c22_17580"/>
</dbReference>
<dbReference type="PANTHER" id="PTHR28637:SF1">
    <property type="entry name" value="DNA REPLICATION FACTOR CDT1"/>
    <property type="match status" value="1"/>
</dbReference>
<organism evidence="5">
    <name type="scientific">Physcomitrium patens</name>
    <name type="common">Spreading-leaved earth moss</name>
    <name type="synonym">Physcomitrella patens</name>
    <dbReference type="NCBI Taxonomy" id="3218"/>
    <lineage>
        <taxon>Eukaryota</taxon>
        <taxon>Viridiplantae</taxon>
        <taxon>Streptophyta</taxon>
        <taxon>Embryophyta</taxon>
        <taxon>Bryophyta</taxon>
        <taxon>Bryophytina</taxon>
        <taxon>Bryopsida</taxon>
        <taxon>Funariidae</taxon>
        <taxon>Funariales</taxon>
        <taxon>Funariaceae</taxon>
        <taxon>Physcomitrium</taxon>
    </lineage>
</organism>
<dbReference type="GO" id="GO:0000278">
    <property type="term" value="P:mitotic cell cycle"/>
    <property type="evidence" value="ECO:0000318"/>
    <property type="project" value="GO_Central"/>
</dbReference>
<dbReference type="InterPro" id="IPR036390">
    <property type="entry name" value="WH_DNA-bd_sf"/>
</dbReference>
<dbReference type="Pfam" id="PF08839">
    <property type="entry name" value="CDT1"/>
    <property type="match status" value="1"/>
</dbReference>
<evidence type="ECO:0000313" key="6">
    <source>
        <dbReference type="EnsemblPlants" id="Pp3c22_17580V3.1"/>
    </source>
</evidence>
<keyword evidence="2" id="KW-0131">Cell cycle</keyword>
<dbReference type="GO" id="GO:0071163">
    <property type="term" value="P:DNA replication preinitiation complex assembly"/>
    <property type="evidence" value="ECO:0000318"/>
    <property type="project" value="GO_Central"/>
</dbReference>
<name>A9SP42_PHYPA</name>
<dbReference type="GeneID" id="112275316"/>
<feature type="compositionally biased region" description="Pro residues" evidence="3">
    <location>
        <begin position="579"/>
        <end position="590"/>
    </location>
</feature>
<dbReference type="Proteomes" id="UP000006727">
    <property type="component" value="Chromosome 22"/>
</dbReference>
<evidence type="ECO:0000313" key="5">
    <source>
        <dbReference type="EMBL" id="PNR30955.1"/>
    </source>
</evidence>
<dbReference type="SUPFAM" id="SSF46785">
    <property type="entry name" value="Winged helix' DNA-binding domain"/>
    <property type="match status" value="1"/>
</dbReference>
<dbReference type="InterPro" id="IPR038090">
    <property type="entry name" value="Cdt1_C_WH_dom_sf"/>
</dbReference>
<evidence type="ECO:0000313" key="7">
    <source>
        <dbReference type="Proteomes" id="UP000006727"/>
    </source>
</evidence>
<dbReference type="GO" id="GO:0000076">
    <property type="term" value="P:DNA replication checkpoint signaling"/>
    <property type="evidence" value="ECO:0000318"/>
    <property type="project" value="GO_Central"/>
</dbReference>
<dbReference type="RefSeq" id="XP_024361344.1">
    <property type="nucleotide sequence ID" value="XM_024505576.2"/>
</dbReference>
<dbReference type="SMART" id="SM01075">
    <property type="entry name" value="CDT1"/>
    <property type="match status" value="1"/>
</dbReference>
<protein>
    <recommendedName>
        <fullName evidence="4">CDT1 Geminin-binding domain-containing protein</fullName>
    </recommendedName>
</protein>
<dbReference type="PaxDb" id="3218-PP1S100_76V6.1"/>
<dbReference type="Pfam" id="PF16679">
    <property type="entry name" value="CDT1_C"/>
    <property type="match status" value="1"/>
</dbReference>
<dbReference type="eggNOG" id="KOG4762">
    <property type="taxonomic scope" value="Eukaryota"/>
</dbReference>
<reference evidence="5 7" key="1">
    <citation type="journal article" date="2008" name="Science">
        <title>The Physcomitrella genome reveals evolutionary insights into the conquest of land by plants.</title>
        <authorList>
            <person name="Rensing S."/>
            <person name="Lang D."/>
            <person name="Zimmer A."/>
            <person name="Terry A."/>
            <person name="Salamov A."/>
            <person name="Shapiro H."/>
            <person name="Nishiyama T."/>
            <person name="Perroud P.-F."/>
            <person name="Lindquist E."/>
            <person name="Kamisugi Y."/>
            <person name="Tanahashi T."/>
            <person name="Sakakibara K."/>
            <person name="Fujita T."/>
            <person name="Oishi K."/>
            <person name="Shin-I T."/>
            <person name="Kuroki Y."/>
            <person name="Toyoda A."/>
            <person name="Suzuki Y."/>
            <person name="Hashimoto A."/>
            <person name="Yamaguchi K."/>
            <person name="Sugano A."/>
            <person name="Kohara Y."/>
            <person name="Fujiyama A."/>
            <person name="Anterola A."/>
            <person name="Aoki S."/>
            <person name="Ashton N."/>
            <person name="Barbazuk W.B."/>
            <person name="Barker E."/>
            <person name="Bennetzen J."/>
            <person name="Bezanilla M."/>
            <person name="Blankenship R."/>
            <person name="Cho S.H."/>
            <person name="Dutcher S."/>
            <person name="Estelle M."/>
            <person name="Fawcett J.A."/>
            <person name="Gundlach H."/>
            <person name="Hanada K."/>
            <person name="Heyl A."/>
            <person name="Hicks K.A."/>
            <person name="Hugh J."/>
            <person name="Lohr M."/>
            <person name="Mayer K."/>
            <person name="Melkozernov A."/>
            <person name="Murata T."/>
            <person name="Nelson D."/>
            <person name="Pils B."/>
            <person name="Prigge M."/>
            <person name="Reiss B."/>
            <person name="Renner T."/>
            <person name="Rombauts S."/>
            <person name="Rushton P."/>
            <person name="Sanderfoot A."/>
            <person name="Schween G."/>
            <person name="Shiu S.-H."/>
            <person name="Stueber K."/>
            <person name="Theodoulou F.L."/>
            <person name="Tu H."/>
            <person name="Van de Peer Y."/>
            <person name="Verrier P.J."/>
            <person name="Waters E."/>
            <person name="Wood A."/>
            <person name="Yang L."/>
            <person name="Cove D."/>
            <person name="Cuming A."/>
            <person name="Hasebe M."/>
            <person name="Lucas S."/>
            <person name="Mishler D.B."/>
            <person name="Reski R."/>
            <person name="Grigoriev I."/>
            <person name="Quatrano R.S."/>
            <person name="Boore J.L."/>
        </authorList>
    </citation>
    <scope>NUCLEOTIDE SEQUENCE [LARGE SCALE GENOMIC DNA]</scope>
    <source>
        <strain evidence="6 7">cv. Gransden 2004</strain>
    </source>
</reference>
<evidence type="ECO:0000256" key="1">
    <source>
        <dbReference type="ARBA" id="ARBA00008356"/>
    </source>
</evidence>